<dbReference type="SUPFAM" id="SSF47413">
    <property type="entry name" value="lambda repressor-like DNA-binding domains"/>
    <property type="match status" value="1"/>
</dbReference>
<dbReference type="Pfam" id="PF01381">
    <property type="entry name" value="HTH_3"/>
    <property type="match status" value="1"/>
</dbReference>
<name>A0A1E7G417_LACLC</name>
<dbReference type="Gene3D" id="1.10.260.40">
    <property type="entry name" value="lambda repressor-like DNA-binding domains"/>
    <property type="match status" value="1"/>
</dbReference>
<dbReference type="EMBL" id="JMMZ01000019">
    <property type="protein sequence ID" value="OEU39687.1"/>
    <property type="molecule type" value="Genomic_DNA"/>
</dbReference>
<dbReference type="InterPro" id="IPR001387">
    <property type="entry name" value="Cro/C1-type_HTH"/>
</dbReference>
<sequence>MENEKLFYIRLSDLIKNSGKSFNQIERELGYSRNSLHNYKYSKRPSGARLVELANYFKVSPEYLIGRTDVPVNTPVELIFQSFDSKEKEEMYSLCQEWLLINHLDV</sequence>
<proteinExistence type="predicted"/>
<dbReference type="AlphaFoldDB" id="A0A1E7G417"/>
<dbReference type="Proteomes" id="UP000176236">
    <property type="component" value="Chromosome"/>
</dbReference>
<dbReference type="PROSITE" id="PS50943">
    <property type="entry name" value="HTH_CROC1"/>
    <property type="match status" value="1"/>
</dbReference>
<dbReference type="GO" id="GO:0003677">
    <property type="term" value="F:DNA binding"/>
    <property type="evidence" value="ECO:0007669"/>
    <property type="project" value="InterPro"/>
</dbReference>
<gene>
    <name evidence="2" type="ORF">AJ89_06640</name>
</gene>
<feature type="domain" description="HTH cro/C1-type" evidence="1">
    <location>
        <begin position="11"/>
        <end position="64"/>
    </location>
</feature>
<accession>A0A1E7G417</accession>
<comment type="caution">
    <text evidence="2">The sequence shown here is derived from an EMBL/GenBank/DDBJ whole genome shotgun (WGS) entry which is preliminary data.</text>
</comment>
<protein>
    <recommendedName>
        <fullName evidence="1">HTH cro/C1-type domain-containing protein</fullName>
    </recommendedName>
</protein>
<evidence type="ECO:0000259" key="1">
    <source>
        <dbReference type="PROSITE" id="PS50943"/>
    </source>
</evidence>
<organism evidence="2 3">
    <name type="scientific">Lactococcus cremoris subsp. cremoris IBB477</name>
    <dbReference type="NCBI Taxonomy" id="1449093"/>
    <lineage>
        <taxon>Bacteria</taxon>
        <taxon>Bacillati</taxon>
        <taxon>Bacillota</taxon>
        <taxon>Bacilli</taxon>
        <taxon>Lactobacillales</taxon>
        <taxon>Streptococcaceae</taxon>
        <taxon>Lactococcus</taxon>
        <taxon>Lactococcus cremoris subsp. cremoris</taxon>
    </lineage>
</organism>
<evidence type="ECO:0000313" key="2">
    <source>
        <dbReference type="EMBL" id="OEU39687.1"/>
    </source>
</evidence>
<dbReference type="RefSeq" id="WP_046124860.1">
    <property type="nucleotide sequence ID" value="NZ_CM007353.1"/>
</dbReference>
<reference evidence="2 3" key="1">
    <citation type="journal article" date="2016" name="Appl. Microbiol. Biotechnol.">
        <title>Adhesion of the genome-sequenced Lactococcus lactis subsp. cremoris IBB477 strain is mediated by specific molecular determinants.</title>
        <authorList>
            <person name="Radziwill-Bienkowska J.M."/>
            <person name="Le D.T."/>
            <person name="Szczesny P."/>
            <person name="Duviau M.P."/>
            <person name="Aleksandrzak-Piekarczyk T."/>
            <person name="Loubiere P."/>
            <person name="Mercier-Bonin M."/>
            <person name="Bardowski J.K."/>
            <person name="Kowalczyk M."/>
        </authorList>
    </citation>
    <scope>NUCLEOTIDE SEQUENCE [LARGE SCALE GENOMIC DNA]</scope>
    <source>
        <strain evidence="2 3">IBB477</strain>
    </source>
</reference>
<dbReference type="InterPro" id="IPR010982">
    <property type="entry name" value="Lambda_DNA-bd_dom_sf"/>
</dbReference>
<evidence type="ECO:0000313" key="3">
    <source>
        <dbReference type="Proteomes" id="UP000176236"/>
    </source>
</evidence>